<dbReference type="Pfam" id="PF04055">
    <property type="entry name" value="Radical_SAM"/>
    <property type="match status" value="1"/>
</dbReference>
<evidence type="ECO:0000256" key="4">
    <source>
        <dbReference type="ARBA" id="ARBA00011245"/>
    </source>
</evidence>
<dbReference type="SUPFAM" id="SSF102114">
    <property type="entry name" value="Radical SAM enzymes"/>
    <property type="match status" value="1"/>
</dbReference>
<dbReference type="Proteomes" id="UP001156870">
    <property type="component" value="Unassembled WGS sequence"/>
</dbReference>
<dbReference type="PROSITE" id="PS51918">
    <property type="entry name" value="RADICAL_SAM"/>
    <property type="match status" value="1"/>
</dbReference>
<evidence type="ECO:0000256" key="6">
    <source>
        <dbReference type="ARBA" id="ARBA00022490"/>
    </source>
</evidence>
<dbReference type="GO" id="GO:0046872">
    <property type="term" value="F:metal ion binding"/>
    <property type="evidence" value="ECO:0007669"/>
    <property type="project" value="UniProtKB-KW"/>
</dbReference>
<evidence type="ECO:0000256" key="16">
    <source>
        <dbReference type="PIRSR" id="PIRSR000167-1"/>
    </source>
</evidence>
<organism evidence="20 21">
    <name type="scientific">Marinibactrum halimedae</name>
    <dbReference type="NCBI Taxonomy" id="1444977"/>
    <lineage>
        <taxon>Bacteria</taxon>
        <taxon>Pseudomonadati</taxon>
        <taxon>Pseudomonadota</taxon>
        <taxon>Gammaproteobacteria</taxon>
        <taxon>Cellvibrionales</taxon>
        <taxon>Cellvibrionaceae</taxon>
        <taxon>Marinibactrum</taxon>
    </lineage>
</organism>
<evidence type="ECO:0000259" key="19">
    <source>
        <dbReference type="PROSITE" id="PS51918"/>
    </source>
</evidence>
<name>A0AA37T0X0_9GAMM</name>
<evidence type="ECO:0000256" key="3">
    <source>
        <dbReference type="ARBA" id="ARBA00005493"/>
    </source>
</evidence>
<comment type="pathway">
    <text evidence="2 15">Porphyrin-containing compound metabolism; protoporphyrin-IX biosynthesis; protoporphyrinogen-IX from coproporphyrinogen-III (AdoMet route): step 1/1.</text>
</comment>
<dbReference type="GO" id="GO:0051539">
    <property type="term" value="F:4 iron, 4 sulfur cluster binding"/>
    <property type="evidence" value="ECO:0007669"/>
    <property type="project" value="UniProtKB-KW"/>
</dbReference>
<reference evidence="20 21" key="1">
    <citation type="journal article" date="2014" name="Int. J. Syst. Evol. Microbiol.">
        <title>Complete genome sequence of Corynebacterium casei LMG S-19264T (=DSM 44701T), isolated from a smear-ripened cheese.</title>
        <authorList>
            <consortium name="US DOE Joint Genome Institute (JGI-PGF)"/>
            <person name="Walter F."/>
            <person name="Albersmeier A."/>
            <person name="Kalinowski J."/>
            <person name="Ruckert C."/>
        </authorList>
    </citation>
    <scope>NUCLEOTIDE SEQUENCE [LARGE SCALE GENOMIC DNA]</scope>
    <source>
        <strain evidence="20 21">NBRC 110095</strain>
    </source>
</reference>
<dbReference type="GO" id="GO:0005737">
    <property type="term" value="C:cytoplasm"/>
    <property type="evidence" value="ECO:0007669"/>
    <property type="project" value="UniProtKB-SubCell"/>
</dbReference>
<dbReference type="GO" id="GO:0051989">
    <property type="term" value="F:coproporphyrinogen dehydrogenase activity"/>
    <property type="evidence" value="ECO:0007669"/>
    <property type="project" value="UniProtKB-EC"/>
</dbReference>
<evidence type="ECO:0000256" key="2">
    <source>
        <dbReference type="ARBA" id="ARBA00004785"/>
    </source>
</evidence>
<feature type="binding site" evidence="16">
    <location>
        <position position="115"/>
    </location>
    <ligand>
        <name>S-adenosyl-L-methionine</name>
        <dbReference type="ChEBI" id="CHEBI:59789"/>
        <label>1</label>
    </ligand>
</feature>
<dbReference type="GO" id="GO:0004109">
    <property type="term" value="F:coproporphyrinogen oxidase activity"/>
    <property type="evidence" value="ECO:0007669"/>
    <property type="project" value="InterPro"/>
</dbReference>
<dbReference type="InterPro" id="IPR007197">
    <property type="entry name" value="rSAM"/>
</dbReference>
<comment type="caution">
    <text evidence="20">The sequence shown here is derived from an EMBL/GenBank/DDBJ whole genome shotgun (WGS) entry which is preliminary data.</text>
</comment>
<evidence type="ECO:0000256" key="11">
    <source>
        <dbReference type="ARBA" id="ARBA00023014"/>
    </source>
</evidence>
<dbReference type="InterPro" id="IPR004558">
    <property type="entry name" value="Coprogen_oxidase_HemN"/>
</dbReference>
<feature type="binding site" evidence="16">
    <location>
        <begin position="81"/>
        <end position="82"/>
    </location>
    <ligand>
        <name>S-adenosyl-L-methionine</name>
        <dbReference type="ChEBI" id="CHEBI:59789"/>
        <label>2</label>
    </ligand>
</feature>
<evidence type="ECO:0000256" key="17">
    <source>
        <dbReference type="PIRSR" id="PIRSR000167-2"/>
    </source>
</evidence>
<dbReference type="SFLD" id="SFLDG01065">
    <property type="entry name" value="anaerobic_coproporphyrinogen-I"/>
    <property type="match status" value="1"/>
</dbReference>
<keyword evidence="21" id="KW-1185">Reference proteome</keyword>
<keyword evidence="7 15" id="KW-0949">S-adenosyl-L-methionine</keyword>
<evidence type="ECO:0000256" key="10">
    <source>
        <dbReference type="ARBA" id="ARBA00023004"/>
    </source>
</evidence>
<evidence type="ECO:0000256" key="13">
    <source>
        <dbReference type="ARBA" id="ARBA00024295"/>
    </source>
</evidence>
<dbReference type="GO" id="GO:0006782">
    <property type="term" value="P:protoporphyrinogen IX biosynthetic process"/>
    <property type="evidence" value="ECO:0007669"/>
    <property type="project" value="TreeGrafter"/>
</dbReference>
<evidence type="ECO:0000256" key="5">
    <source>
        <dbReference type="ARBA" id="ARBA00022485"/>
    </source>
</evidence>
<evidence type="ECO:0000313" key="20">
    <source>
        <dbReference type="EMBL" id="GLS24900.1"/>
    </source>
</evidence>
<feature type="region of interest" description="Disordered" evidence="18">
    <location>
        <begin position="263"/>
        <end position="283"/>
    </location>
</feature>
<dbReference type="PIRSF" id="PIRSF000167">
    <property type="entry name" value="HemN"/>
    <property type="match status" value="1"/>
</dbReference>
<keyword evidence="9 15" id="KW-0560">Oxidoreductase</keyword>
<comment type="similarity">
    <text evidence="3 15">Belongs to the anaerobic coproporphyrinogen-III oxidase family.</text>
</comment>
<dbReference type="EC" id="1.3.98.3" evidence="15"/>
<dbReference type="InterPro" id="IPR058240">
    <property type="entry name" value="rSAM_sf"/>
</dbReference>
<comment type="cofactor">
    <cofactor evidence="15 17">
        <name>[4Fe-4S] cluster</name>
        <dbReference type="ChEBI" id="CHEBI:49883"/>
    </cofactor>
    <text evidence="15 17">Binds 1 [4Fe-4S] cluster. The cluster is coordinated with 3 cysteines and an exchangeable S-adenosyl-L-methionine.</text>
</comment>
<dbReference type="SMART" id="SM00729">
    <property type="entry name" value="Elp3"/>
    <property type="match status" value="1"/>
</dbReference>
<evidence type="ECO:0000256" key="18">
    <source>
        <dbReference type="SAM" id="MobiDB-lite"/>
    </source>
</evidence>
<comment type="catalytic activity">
    <reaction evidence="14 15">
        <text>coproporphyrinogen III + 2 S-adenosyl-L-methionine = protoporphyrinogen IX + 2 5'-deoxyadenosine + 2 L-methionine + 2 CO2</text>
        <dbReference type="Rhea" id="RHEA:15425"/>
        <dbReference type="ChEBI" id="CHEBI:16526"/>
        <dbReference type="ChEBI" id="CHEBI:17319"/>
        <dbReference type="ChEBI" id="CHEBI:57307"/>
        <dbReference type="ChEBI" id="CHEBI:57309"/>
        <dbReference type="ChEBI" id="CHEBI:57844"/>
        <dbReference type="ChEBI" id="CHEBI:59789"/>
        <dbReference type="EC" id="1.3.98.3"/>
    </reaction>
</comment>
<dbReference type="EMBL" id="BSPD01000020">
    <property type="protein sequence ID" value="GLS24900.1"/>
    <property type="molecule type" value="Genomic_DNA"/>
</dbReference>
<keyword evidence="6 15" id="KW-0963">Cytoplasm</keyword>
<dbReference type="RefSeq" id="WP_232592396.1">
    <property type="nucleotide sequence ID" value="NZ_BSPD01000020.1"/>
</dbReference>
<proteinExistence type="inferred from homology"/>
<dbReference type="AlphaFoldDB" id="A0AA37T0X0"/>
<feature type="binding site" evidence="16">
    <location>
        <position position="142"/>
    </location>
    <ligand>
        <name>S-adenosyl-L-methionine</name>
        <dbReference type="ChEBI" id="CHEBI:59789"/>
        <label>2</label>
    </ligand>
</feature>
<accession>A0AA37T0X0</accession>
<comment type="function">
    <text evidence="13">Involved in the heme biosynthesis. Catalyzes the anaerobic oxidative decarboxylation of propionate groups of rings A and B of coproporphyrinogen III to yield the vinyl groups in protoporphyrinogen IX.</text>
</comment>
<feature type="domain" description="Radical SAM core" evidence="19">
    <location>
        <begin position="15"/>
        <end position="246"/>
    </location>
</feature>
<feature type="binding site" evidence="16">
    <location>
        <position position="154"/>
    </location>
    <ligand>
        <name>S-adenosyl-L-methionine</name>
        <dbReference type="ChEBI" id="CHEBI:59789"/>
        <label>2</label>
    </ligand>
</feature>
<comment type="subunit">
    <text evidence="4">Monomer.</text>
</comment>
<evidence type="ECO:0000313" key="21">
    <source>
        <dbReference type="Proteomes" id="UP001156870"/>
    </source>
</evidence>
<feature type="binding site" evidence="17">
    <location>
        <position position="34"/>
    </location>
    <ligand>
        <name>[4Fe-4S] cluster</name>
        <dbReference type="ChEBI" id="CHEBI:49883"/>
        <note>4Fe-4S-S-AdoMet</note>
    </ligand>
</feature>
<comment type="subcellular location">
    <subcellularLocation>
        <location evidence="1 15">Cytoplasm</location>
    </subcellularLocation>
</comment>
<keyword evidence="12 15" id="KW-0627">Porphyrin biosynthesis</keyword>
<dbReference type="InterPro" id="IPR006638">
    <property type="entry name" value="Elp3/MiaA/NifB-like_rSAM"/>
</dbReference>
<dbReference type="PANTHER" id="PTHR13932:SF6">
    <property type="entry name" value="OXYGEN-INDEPENDENT COPROPORPHYRINOGEN III OXIDASE"/>
    <property type="match status" value="1"/>
</dbReference>
<evidence type="ECO:0000256" key="15">
    <source>
        <dbReference type="PIRNR" id="PIRNR000167"/>
    </source>
</evidence>
<dbReference type="SFLD" id="SFLDS00029">
    <property type="entry name" value="Radical_SAM"/>
    <property type="match status" value="1"/>
</dbReference>
<gene>
    <name evidence="20" type="primary">hemN</name>
    <name evidence="20" type="ORF">GCM10007877_06140</name>
</gene>
<sequence>MYPLSLGSKDIKRAFDGASGLSLYIHIPFCRDLCYFCHSNKIVTRQYGLASHYMELLCKEIQWYGQIVKNIPVTKLYLTGGTPTYLTHQDIEYLLNQVKSHFYLQNIGDIPLSIESDPRHLDEDLIPELVQLGFTDLSIGIQDFEPNVQQAIHRTCSPERIQMLIERAKLCGMKTVNVDVMVGLPNQTLSSFQKTLDEIIQLNADEISVYHYQHEPERFPSQKQIERQQLPDIETKIQLAQYVYQALCQTGYDVLSADHFTHPKNKKNMTNQTPYQDPTTQYQLGLGTSATTRTPERLWKNHEDIQHYSQNIRNGQHAIKLEYGLSEDERIREALLKSILSDFQVNKGLFSRLWNIDFDHYFARELNLLKAIEKDGLISQSKDMLKVNQSELWITPYIASTFEKATEEDN</sequence>
<feature type="compositionally biased region" description="Low complexity" evidence="18">
    <location>
        <begin position="270"/>
        <end position="283"/>
    </location>
</feature>
<protein>
    <recommendedName>
        <fullName evidence="15">Coproporphyrinogen-III oxidase</fullName>
        <ecNumber evidence="15">1.3.98.3</ecNumber>
    </recommendedName>
</protein>
<dbReference type="PANTHER" id="PTHR13932">
    <property type="entry name" value="COPROPORPHYRINIGEN III OXIDASE"/>
    <property type="match status" value="1"/>
</dbReference>
<keyword evidence="8 15" id="KW-0479">Metal-binding</keyword>
<keyword evidence="5 15" id="KW-0004">4Fe-4S</keyword>
<evidence type="ECO:0000256" key="12">
    <source>
        <dbReference type="ARBA" id="ARBA00023244"/>
    </source>
</evidence>
<feature type="binding site" evidence="17">
    <location>
        <position position="30"/>
    </location>
    <ligand>
        <name>[4Fe-4S] cluster</name>
        <dbReference type="ChEBI" id="CHEBI:49883"/>
        <note>4Fe-4S-S-AdoMet</note>
    </ligand>
</feature>
<dbReference type="Gene3D" id="3.80.30.20">
    <property type="entry name" value="tm_1862 like domain"/>
    <property type="match status" value="1"/>
</dbReference>
<dbReference type="Gene3D" id="1.10.10.920">
    <property type="match status" value="1"/>
</dbReference>
<dbReference type="InterPro" id="IPR034505">
    <property type="entry name" value="Coproporphyrinogen-III_oxidase"/>
</dbReference>
<evidence type="ECO:0000256" key="14">
    <source>
        <dbReference type="ARBA" id="ARBA00048321"/>
    </source>
</evidence>
<keyword evidence="10 15" id="KW-0408">Iron</keyword>
<keyword evidence="11 15" id="KW-0411">Iron-sulfur</keyword>
<feature type="binding site" evidence="16">
    <location>
        <position position="24"/>
    </location>
    <ligand>
        <name>S-adenosyl-L-methionine</name>
        <dbReference type="ChEBI" id="CHEBI:59789"/>
        <label>1</label>
    </ligand>
</feature>
<dbReference type="CDD" id="cd01335">
    <property type="entry name" value="Radical_SAM"/>
    <property type="match status" value="1"/>
</dbReference>
<evidence type="ECO:0000256" key="1">
    <source>
        <dbReference type="ARBA" id="ARBA00004496"/>
    </source>
</evidence>
<feature type="binding site" evidence="16">
    <location>
        <position position="179"/>
    </location>
    <ligand>
        <name>S-adenosyl-L-methionine</name>
        <dbReference type="ChEBI" id="CHEBI:59789"/>
        <label>2</label>
    </ligand>
</feature>
<feature type="binding site" evidence="17">
    <location>
        <position position="37"/>
    </location>
    <ligand>
        <name>[4Fe-4S] cluster</name>
        <dbReference type="ChEBI" id="CHEBI:49883"/>
        <note>4Fe-4S-S-AdoMet</note>
    </ligand>
</feature>
<evidence type="ECO:0000256" key="9">
    <source>
        <dbReference type="ARBA" id="ARBA00023002"/>
    </source>
</evidence>
<feature type="binding site" evidence="16">
    <location>
        <position position="80"/>
    </location>
    <ligand>
        <name>S-adenosyl-L-methionine</name>
        <dbReference type="ChEBI" id="CHEBI:59789"/>
        <label>1</label>
    </ligand>
</feature>
<dbReference type="InterPro" id="IPR023404">
    <property type="entry name" value="rSAM_horseshoe"/>
</dbReference>
<evidence type="ECO:0000256" key="7">
    <source>
        <dbReference type="ARBA" id="ARBA00022691"/>
    </source>
</evidence>
<evidence type="ECO:0000256" key="8">
    <source>
        <dbReference type="ARBA" id="ARBA00022723"/>
    </source>
</evidence>